<evidence type="ECO:0000313" key="9">
    <source>
        <dbReference type="EMBL" id="RZS65256.1"/>
    </source>
</evidence>
<dbReference type="PANTHER" id="PTHR33362:SF2">
    <property type="entry name" value="TRAP TRANSPORTER LARGE PERMEASE PROTEIN"/>
    <property type="match status" value="1"/>
</dbReference>
<name>A0A4Q7MB82_9BURK</name>
<dbReference type="OrthoDB" id="9777699at2"/>
<evidence type="ECO:0000259" key="8">
    <source>
        <dbReference type="Pfam" id="PF06808"/>
    </source>
</evidence>
<feature type="transmembrane region" description="Helical" evidence="7">
    <location>
        <begin position="235"/>
        <end position="256"/>
    </location>
</feature>
<evidence type="ECO:0000256" key="7">
    <source>
        <dbReference type="RuleBase" id="RU369079"/>
    </source>
</evidence>
<feature type="transmembrane region" description="Helical" evidence="7">
    <location>
        <begin position="314"/>
        <end position="339"/>
    </location>
</feature>
<dbReference type="GO" id="GO:0022857">
    <property type="term" value="F:transmembrane transporter activity"/>
    <property type="evidence" value="ECO:0007669"/>
    <property type="project" value="UniProtKB-UniRule"/>
</dbReference>
<feature type="transmembrane region" description="Helical" evidence="7">
    <location>
        <begin position="49"/>
        <end position="69"/>
    </location>
</feature>
<feature type="domain" description="TRAP C4-dicarboxylate transport system permease DctM subunit" evidence="8">
    <location>
        <begin position="7"/>
        <end position="417"/>
    </location>
</feature>
<feature type="transmembrane region" description="Helical" evidence="7">
    <location>
        <begin position="400"/>
        <end position="425"/>
    </location>
</feature>
<protein>
    <recommendedName>
        <fullName evidence="7">TRAP transporter large permease protein</fullName>
    </recommendedName>
</protein>
<dbReference type="EMBL" id="SGWZ01000006">
    <property type="protein sequence ID" value="RZS65256.1"/>
    <property type="molecule type" value="Genomic_DNA"/>
</dbReference>
<accession>A0A4Q7MB82</accession>
<keyword evidence="6 7" id="KW-0472">Membrane</keyword>
<comment type="subunit">
    <text evidence="7">The complex comprises the extracytoplasmic solute receptor protein and the two transmembrane proteins.</text>
</comment>
<keyword evidence="4 7" id="KW-0812">Transmembrane</keyword>
<feature type="transmembrane region" description="Helical" evidence="7">
    <location>
        <begin position="171"/>
        <end position="192"/>
    </location>
</feature>
<keyword evidence="7" id="KW-0813">Transport</keyword>
<comment type="function">
    <text evidence="7">Part of the tripartite ATP-independent periplasmic (TRAP) transport system.</text>
</comment>
<comment type="subcellular location">
    <subcellularLocation>
        <location evidence="1 7">Cell inner membrane</location>
        <topology evidence="1 7">Multi-pass membrane protein</topology>
    </subcellularLocation>
</comment>
<comment type="caution">
    <text evidence="9">The sequence shown here is derived from an EMBL/GenBank/DDBJ whole genome shotgun (WGS) entry which is preliminary data.</text>
</comment>
<proteinExistence type="inferred from homology"/>
<feature type="transmembrane region" description="Helical" evidence="7">
    <location>
        <begin position="268"/>
        <end position="294"/>
    </location>
</feature>
<dbReference type="PANTHER" id="PTHR33362">
    <property type="entry name" value="SIALIC ACID TRAP TRANSPORTER PERMEASE PROTEIN SIAT-RELATED"/>
    <property type="match status" value="1"/>
</dbReference>
<keyword evidence="2" id="KW-1003">Cell membrane</keyword>
<dbReference type="InterPro" id="IPR010656">
    <property type="entry name" value="DctM"/>
</dbReference>
<feature type="transmembrane region" description="Helical" evidence="7">
    <location>
        <begin position="7"/>
        <end position="37"/>
    </location>
</feature>
<evidence type="ECO:0000313" key="10">
    <source>
        <dbReference type="Proteomes" id="UP000292039"/>
    </source>
</evidence>
<dbReference type="Pfam" id="PF06808">
    <property type="entry name" value="DctM"/>
    <property type="match status" value="1"/>
</dbReference>
<gene>
    <name evidence="9" type="ORF">EV679_3043</name>
</gene>
<evidence type="ECO:0000256" key="1">
    <source>
        <dbReference type="ARBA" id="ARBA00004429"/>
    </source>
</evidence>
<dbReference type="NCBIfam" id="TIGR00786">
    <property type="entry name" value="dctM"/>
    <property type="match status" value="1"/>
</dbReference>
<keyword evidence="3 7" id="KW-0997">Cell inner membrane</keyword>
<dbReference type="AlphaFoldDB" id="A0A4Q7MB82"/>
<reference evidence="9 10" key="1">
    <citation type="submission" date="2019-02" db="EMBL/GenBank/DDBJ databases">
        <title>Genomic Encyclopedia of Type Strains, Phase IV (KMG-IV): sequencing the most valuable type-strain genomes for metagenomic binning, comparative biology and taxonomic classification.</title>
        <authorList>
            <person name="Goeker M."/>
        </authorList>
    </citation>
    <scope>NUCLEOTIDE SEQUENCE [LARGE SCALE GENOMIC DNA]</scope>
    <source>
        <strain evidence="9 10">DSM 16618</strain>
    </source>
</reference>
<feature type="transmembrane region" description="Helical" evidence="7">
    <location>
        <begin position="204"/>
        <end position="229"/>
    </location>
</feature>
<dbReference type="GO" id="GO:0005886">
    <property type="term" value="C:plasma membrane"/>
    <property type="evidence" value="ECO:0007669"/>
    <property type="project" value="UniProtKB-SubCell"/>
</dbReference>
<evidence type="ECO:0000256" key="5">
    <source>
        <dbReference type="ARBA" id="ARBA00022989"/>
    </source>
</evidence>
<evidence type="ECO:0000256" key="3">
    <source>
        <dbReference type="ARBA" id="ARBA00022519"/>
    </source>
</evidence>
<feature type="transmembrane region" description="Helical" evidence="7">
    <location>
        <begin position="351"/>
        <end position="371"/>
    </location>
</feature>
<comment type="caution">
    <text evidence="7">Lacks conserved residue(s) required for the propagation of feature annotation.</text>
</comment>
<organism evidence="9 10">
    <name type="scientific">Kerstersia gyiorum</name>
    <dbReference type="NCBI Taxonomy" id="206506"/>
    <lineage>
        <taxon>Bacteria</taxon>
        <taxon>Pseudomonadati</taxon>
        <taxon>Pseudomonadota</taxon>
        <taxon>Betaproteobacteria</taxon>
        <taxon>Burkholderiales</taxon>
        <taxon>Alcaligenaceae</taxon>
        <taxon>Kerstersia</taxon>
    </lineage>
</organism>
<feature type="transmembrane region" description="Helical" evidence="7">
    <location>
        <begin position="134"/>
        <end position="151"/>
    </location>
</feature>
<dbReference type="RefSeq" id="WP_130487660.1">
    <property type="nucleotide sequence ID" value="NZ_CBCSEB010000004.1"/>
</dbReference>
<evidence type="ECO:0000256" key="4">
    <source>
        <dbReference type="ARBA" id="ARBA00022692"/>
    </source>
</evidence>
<keyword evidence="5 7" id="KW-1133">Transmembrane helix</keyword>
<dbReference type="InterPro" id="IPR004681">
    <property type="entry name" value="TRAP_DctM"/>
</dbReference>
<dbReference type="PIRSF" id="PIRSF006066">
    <property type="entry name" value="HI0050"/>
    <property type="match status" value="1"/>
</dbReference>
<dbReference type="Proteomes" id="UP000292039">
    <property type="component" value="Unassembled WGS sequence"/>
</dbReference>
<evidence type="ECO:0000256" key="2">
    <source>
        <dbReference type="ARBA" id="ARBA00022475"/>
    </source>
</evidence>
<evidence type="ECO:0000256" key="6">
    <source>
        <dbReference type="ARBA" id="ARBA00023136"/>
    </source>
</evidence>
<comment type="similarity">
    <text evidence="7">Belongs to the TRAP transporter large permease family.</text>
</comment>
<sequence>MELMILFGVFLGLMILGVPIAFCLAVAALCTAMYMGLPPLIVFQQMNEGISSFAMIAIPLFIFAGELMMRGGVADRMINFAGTLVGHIRGGLGQVNITSSVLLSGISGSPIADASAIGGIMVPQMVKRGYARSYAVNVTISSAVIALMIPPSPNLILYAVAGGGGISIADLFTAGILPGLLLAAALLVTAYVQAVRKGYPAEPFAGVAAIGRALVAATPAIVLVVVIFGGVRFGVFTPTESACVAVLYVFGLMLVVMRMQSWHVLMEALSAAVRTTAMVLFIIAAAASFGWFMAFLQVPSYVISAMTSMSDSPYVAMALILVTLLLLGTFMDLSPMIIITTPIFLPVAQNFGVDPVHFGIVMILAAGIGLYTPPVGTLLFVGCAVGKISVSEVLRTIWPYYIASGIVLLMVAYIPAISLWLPALFR</sequence>